<sequence length="324" mass="34627">MKLNLICSLLAGGLLFAACSKDQIDCTPAPTDDHEVLTNASLTNSFVRKYEAPAQSFTVNPAPGATASFVTAKGARVTVPYGAFVQADGVTPATGAVQLTVREILRKPDMVLSAMPTVSNGEILVSGGQYYLRATQNNARLRLKPSARLYIKAPNPVGQPDYAMRLFFGSPMANGSVNWTPQPQQNPSTISVDSLGQGNFYNLTLNNDSLGWINCDRFANINPKTTVTATIAVPAAEVEPGNTMVFWVFNSINSVARGYVTTGQNTVTTPNMPVGLSVTAVVIRLVNGQYYFGKQTATVAANQQYAPTLRALSEADLLAEVQQL</sequence>
<dbReference type="EMBL" id="VAJM01000001">
    <property type="protein sequence ID" value="TLM97010.1"/>
    <property type="molecule type" value="Genomic_DNA"/>
</dbReference>
<protein>
    <recommendedName>
        <fullName evidence="4">DUF1735 domain-containing protein</fullName>
    </recommendedName>
</protein>
<keyword evidence="3" id="KW-1185">Reference proteome</keyword>
<dbReference type="PROSITE" id="PS51257">
    <property type="entry name" value="PROKAR_LIPOPROTEIN"/>
    <property type="match status" value="1"/>
</dbReference>
<dbReference type="AlphaFoldDB" id="A0A5R8WWV8"/>
<dbReference type="OrthoDB" id="1488726at2"/>
<evidence type="ECO:0008006" key="4">
    <source>
        <dbReference type="Google" id="ProtNLM"/>
    </source>
</evidence>
<keyword evidence="1" id="KW-0732">Signal</keyword>
<feature type="signal peptide" evidence="1">
    <location>
        <begin position="1"/>
        <end position="17"/>
    </location>
</feature>
<comment type="caution">
    <text evidence="2">The sequence shown here is derived from an EMBL/GenBank/DDBJ whole genome shotgun (WGS) entry which is preliminary data.</text>
</comment>
<evidence type="ECO:0000313" key="3">
    <source>
        <dbReference type="Proteomes" id="UP000305517"/>
    </source>
</evidence>
<gene>
    <name evidence="2" type="ORF">FDY95_03195</name>
</gene>
<feature type="chain" id="PRO_5024358171" description="DUF1735 domain-containing protein" evidence="1">
    <location>
        <begin position="18"/>
        <end position="324"/>
    </location>
</feature>
<proteinExistence type="predicted"/>
<name>A0A5R8WWV8_9BACT</name>
<dbReference type="Proteomes" id="UP000305517">
    <property type="component" value="Unassembled WGS sequence"/>
</dbReference>
<reference evidence="2 3" key="1">
    <citation type="submission" date="2019-05" db="EMBL/GenBank/DDBJ databases">
        <title>Hymenobacter edaphi sp. nov., isolated from abandoned arsenic-contaminated farmland soil.</title>
        <authorList>
            <person name="Nie L."/>
        </authorList>
    </citation>
    <scope>NUCLEOTIDE SEQUENCE [LARGE SCALE GENOMIC DNA]</scope>
    <source>
        <strain evidence="2 3">1-3-3-8</strain>
    </source>
</reference>
<evidence type="ECO:0000256" key="1">
    <source>
        <dbReference type="SAM" id="SignalP"/>
    </source>
</evidence>
<accession>A0A5R8WWV8</accession>
<dbReference type="RefSeq" id="WP_138075255.1">
    <property type="nucleotide sequence ID" value="NZ_VAJM01000001.1"/>
</dbReference>
<organism evidence="2 3">
    <name type="scientific">Hymenobacter jeollabukensis</name>
    <dbReference type="NCBI Taxonomy" id="2025313"/>
    <lineage>
        <taxon>Bacteria</taxon>
        <taxon>Pseudomonadati</taxon>
        <taxon>Bacteroidota</taxon>
        <taxon>Cytophagia</taxon>
        <taxon>Cytophagales</taxon>
        <taxon>Hymenobacteraceae</taxon>
        <taxon>Hymenobacter</taxon>
    </lineage>
</organism>
<evidence type="ECO:0000313" key="2">
    <source>
        <dbReference type="EMBL" id="TLM97010.1"/>
    </source>
</evidence>